<dbReference type="Proteomes" id="UP001314263">
    <property type="component" value="Unassembled WGS sequence"/>
</dbReference>
<dbReference type="SMART" id="SM00558">
    <property type="entry name" value="JmjC"/>
    <property type="match status" value="1"/>
</dbReference>
<feature type="domain" description="JmjC" evidence="2">
    <location>
        <begin position="192"/>
        <end position="369"/>
    </location>
</feature>
<protein>
    <recommendedName>
        <fullName evidence="2">JmjC domain-containing protein</fullName>
    </recommendedName>
</protein>
<dbReference type="Pfam" id="PF13621">
    <property type="entry name" value="Cupin_8"/>
    <property type="match status" value="1"/>
</dbReference>
<dbReference type="AlphaFoldDB" id="A0AAV1IH31"/>
<keyword evidence="4" id="KW-1185">Reference proteome</keyword>
<dbReference type="PANTHER" id="PTHR12461:SF105">
    <property type="entry name" value="HYPOXIA-INDUCIBLE FACTOR 1-ALPHA INHIBITOR"/>
    <property type="match status" value="1"/>
</dbReference>
<evidence type="ECO:0000313" key="3">
    <source>
        <dbReference type="EMBL" id="CAK0786399.1"/>
    </source>
</evidence>
<dbReference type="InterPro" id="IPR003347">
    <property type="entry name" value="JmjC_dom"/>
</dbReference>
<accession>A0AAV1IH31</accession>
<reference evidence="3 4" key="1">
    <citation type="submission" date="2023-10" db="EMBL/GenBank/DDBJ databases">
        <authorList>
            <person name="Maclean D."/>
            <person name="Macfadyen A."/>
        </authorList>
    </citation>
    <scope>NUCLEOTIDE SEQUENCE [LARGE SCALE GENOMIC DNA]</scope>
</reference>
<dbReference type="Gene3D" id="2.60.120.10">
    <property type="entry name" value="Jelly Rolls"/>
    <property type="match status" value="1"/>
</dbReference>
<proteinExistence type="inferred from homology"/>
<sequence length="484" mass="54823">MTNATSSCTQITLQPISVAAAKTNGKGPGKIIPRLSPSKAQFNLELSLNPGQKSNEDELPQRFPAWLSEGNVQAFDVRQPQALYAAWDVFRSSKPACLLHTPLIAHLVSKWTPEYLSSAFGGVQKVEVLCAEERSSAYLDHDSEKNIYGSFYHVREPKTRRLPMTVPEFVGCLTSWSSKKLLLKAEVMHGAEGGVMAEPDKDLGQQLRSDLQTAVDWQWLKDAQQIYKWGSVSSVSLEMGSRNGLQPARYNRRDRLLAQVSGRRRILLIAPDHAHHGMYPFAWHHTYDGYAMPDLDSPDREAWPKLGTVRGLSLVLQPGQLLFIPAYWFAHVQDMDQATTTLVFTFSMGLRLQSQAALGLAVSRLIEERVGLAEGMADVRKWLLIIGYDDEENWLDIGTVKGYKRVVMCQEVREEIRTVLGEQTCIKDFLLAMCDDRLQPTPWLNKDFREPLYLTDKVLQLPDTRSDEDIRYPELFRHRIEAAH</sequence>
<dbReference type="SUPFAM" id="SSF51197">
    <property type="entry name" value="Clavaminate synthase-like"/>
    <property type="match status" value="1"/>
</dbReference>
<dbReference type="EMBL" id="CAUYUE010000014">
    <property type="protein sequence ID" value="CAK0786399.1"/>
    <property type="molecule type" value="Genomic_DNA"/>
</dbReference>
<dbReference type="PROSITE" id="PS51184">
    <property type="entry name" value="JMJC"/>
    <property type="match status" value="1"/>
</dbReference>
<comment type="caution">
    <text evidence="3">The sequence shown here is derived from an EMBL/GenBank/DDBJ whole genome shotgun (WGS) entry which is preliminary data.</text>
</comment>
<gene>
    <name evidence="3" type="ORF">CVIRNUC_009612</name>
</gene>
<comment type="similarity">
    <text evidence="1">Belongs to the JARID1 histone demethylase family.</text>
</comment>
<evidence type="ECO:0000259" key="2">
    <source>
        <dbReference type="PROSITE" id="PS51184"/>
    </source>
</evidence>
<dbReference type="PANTHER" id="PTHR12461">
    <property type="entry name" value="HYPOXIA-INDUCIBLE FACTOR 1 ALPHA INHIBITOR-RELATED"/>
    <property type="match status" value="1"/>
</dbReference>
<evidence type="ECO:0000313" key="4">
    <source>
        <dbReference type="Proteomes" id="UP001314263"/>
    </source>
</evidence>
<dbReference type="InterPro" id="IPR041667">
    <property type="entry name" value="Cupin_8"/>
</dbReference>
<dbReference type="InterPro" id="IPR014710">
    <property type="entry name" value="RmlC-like_jellyroll"/>
</dbReference>
<organism evidence="3 4">
    <name type="scientific">Coccomyxa viridis</name>
    <dbReference type="NCBI Taxonomy" id="1274662"/>
    <lineage>
        <taxon>Eukaryota</taxon>
        <taxon>Viridiplantae</taxon>
        <taxon>Chlorophyta</taxon>
        <taxon>core chlorophytes</taxon>
        <taxon>Trebouxiophyceae</taxon>
        <taxon>Trebouxiophyceae incertae sedis</taxon>
        <taxon>Coccomyxaceae</taxon>
        <taxon>Coccomyxa</taxon>
    </lineage>
</organism>
<evidence type="ECO:0000256" key="1">
    <source>
        <dbReference type="ARBA" id="ARBA00006801"/>
    </source>
</evidence>
<name>A0AAV1IH31_9CHLO</name>